<dbReference type="Gene3D" id="1.10.260.40">
    <property type="entry name" value="lambda repressor-like DNA-binding domains"/>
    <property type="match status" value="1"/>
</dbReference>
<evidence type="ECO:0000313" key="3">
    <source>
        <dbReference type="EMBL" id="QNO17041.1"/>
    </source>
</evidence>
<dbReference type="InterPro" id="IPR001387">
    <property type="entry name" value="Cro/C1-type_HTH"/>
</dbReference>
<organism evidence="3 4">
    <name type="scientific">Caproicibacterium amylolyticum</name>
    <dbReference type="NCBI Taxonomy" id="2766537"/>
    <lineage>
        <taxon>Bacteria</taxon>
        <taxon>Bacillati</taxon>
        <taxon>Bacillota</taxon>
        <taxon>Clostridia</taxon>
        <taxon>Eubacteriales</taxon>
        <taxon>Oscillospiraceae</taxon>
        <taxon>Caproicibacterium</taxon>
    </lineage>
</organism>
<dbReference type="GO" id="GO:0005829">
    <property type="term" value="C:cytosol"/>
    <property type="evidence" value="ECO:0007669"/>
    <property type="project" value="TreeGrafter"/>
</dbReference>
<keyword evidence="1" id="KW-0238">DNA-binding</keyword>
<dbReference type="Pfam" id="PF01381">
    <property type="entry name" value="HTH_3"/>
    <property type="match status" value="1"/>
</dbReference>
<name>A0A7G9WEC9_9FIRM</name>
<dbReference type="PANTHER" id="PTHR46797">
    <property type="entry name" value="HTH-TYPE TRANSCRIPTIONAL REGULATOR"/>
    <property type="match status" value="1"/>
</dbReference>
<evidence type="ECO:0000259" key="2">
    <source>
        <dbReference type="PROSITE" id="PS50943"/>
    </source>
</evidence>
<protein>
    <submittedName>
        <fullName evidence="3">Helix-turn-helix domain-containing protein</fullName>
    </submittedName>
</protein>
<dbReference type="EMBL" id="CP060696">
    <property type="protein sequence ID" value="QNO17041.1"/>
    <property type="molecule type" value="Genomic_DNA"/>
</dbReference>
<dbReference type="AlphaFoldDB" id="A0A7G9WEC9"/>
<evidence type="ECO:0000313" key="4">
    <source>
        <dbReference type="Proteomes" id="UP000516046"/>
    </source>
</evidence>
<reference evidence="3 4" key="1">
    <citation type="submission" date="2020-08" db="EMBL/GenBank/DDBJ databases">
        <authorList>
            <person name="Ren C."/>
            <person name="Gu Y."/>
            <person name="Xu Y."/>
        </authorList>
    </citation>
    <scope>NUCLEOTIDE SEQUENCE [LARGE SCALE GENOMIC DNA]</scope>
    <source>
        <strain evidence="3 4">LBM18003</strain>
    </source>
</reference>
<dbReference type="SMART" id="SM00530">
    <property type="entry name" value="HTH_XRE"/>
    <property type="match status" value="1"/>
</dbReference>
<dbReference type="SUPFAM" id="SSF47413">
    <property type="entry name" value="lambda repressor-like DNA-binding domains"/>
    <property type="match status" value="1"/>
</dbReference>
<dbReference type="PROSITE" id="PS50943">
    <property type="entry name" value="HTH_CROC1"/>
    <property type="match status" value="1"/>
</dbReference>
<keyword evidence="4" id="KW-1185">Reference proteome</keyword>
<dbReference type="KEGG" id="caml:H6X83_08720"/>
<feature type="domain" description="HTH cro/C1-type" evidence="2">
    <location>
        <begin position="7"/>
        <end position="61"/>
    </location>
</feature>
<gene>
    <name evidence="3" type="ORF">H6X83_08720</name>
</gene>
<dbReference type="GO" id="GO:0003700">
    <property type="term" value="F:DNA-binding transcription factor activity"/>
    <property type="evidence" value="ECO:0007669"/>
    <property type="project" value="TreeGrafter"/>
</dbReference>
<evidence type="ECO:0000256" key="1">
    <source>
        <dbReference type="ARBA" id="ARBA00023125"/>
    </source>
</evidence>
<dbReference type="InterPro" id="IPR010982">
    <property type="entry name" value="Lambda_DNA-bd_dom_sf"/>
</dbReference>
<dbReference type="PANTHER" id="PTHR46797:SF1">
    <property type="entry name" value="METHYLPHOSPHONATE SYNTHASE"/>
    <property type="match status" value="1"/>
</dbReference>
<dbReference type="CDD" id="cd00093">
    <property type="entry name" value="HTH_XRE"/>
    <property type="match status" value="1"/>
</dbReference>
<sequence>MSIGENIKRLRYSQGLTQKGLAEKTGLAEITIKQYESNKRNPKIETLRSIANVLGVSIAELIDNVQVPDSLSSNRKAIGYDLSKCTPIDPTGKQEELLIALSISNIGGILNFIENNLPSLKDLRGAEVIQPENLKTAKRSLNMIQNKAEKGITVNDRFVELSQGDKEIVNDLIDRLYIRKIRQNGIEEDNE</sequence>
<proteinExistence type="predicted"/>
<dbReference type="GO" id="GO:0003677">
    <property type="term" value="F:DNA binding"/>
    <property type="evidence" value="ECO:0007669"/>
    <property type="project" value="UniProtKB-KW"/>
</dbReference>
<accession>A0A7G9WEC9</accession>
<dbReference type="Proteomes" id="UP000516046">
    <property type="component" value="Chromosome"/>
</dbReference>
<dbReference type="InterPro" id="IPR050807">
    <property type="entry name" value="TransReg_Diox_bact_type"/>
</dbReference>
<dbReference type="RefSeq" id="WP_212506108.1">
    <property type="nucleotide sequence ID" value="NZ_CP060696.1"/>
</dbReference>